<dbReference type="Proteomes" id="UP000234190">
    <property type="component" value="Unassembled WGS sequence"/>
</dbReference>
<dbReference type="RefSeq" id="WP_102073707.1">
    <property type="nucleotide sequence ID" value="NZ_PDNW01000006.1"/>
</dbReference>
<gene>
    <name evidence="1" type="ORF">CR159_09130</name>
</gene>
<comment type="caution">
    <text evidence="1">The sequence shown here is derived from an EMBL/GenBank/DDBJ whole genome shotgun (WGS) entry which is preliminary data.</text>
</comment>
<protein>
    <submittedName>
        <fullName evidence="1">Uncharacterized protein</fullName>
    </submittedName>
</protein>
<organism evidence="1 2">
    <name type="scientific">Pollutimonas subterranea</name>
    <dbReference type="NCBI Taxonomy" id="2045210"/>
    <lineage>
        <taxon>Bacteria</taxon>
        <taxon>Pseudomonadati</taxon>
        <taxon>Pseudomonadota</taxon>
        <taxon>Betaproteobacteria</taxon>
        <taxon>Burkholderiales</taxon>
        <taxon>Alcaligenaceae</taxon>
        <taxon>Pollutimonas</taxon>
    </lineage>
</organism>
<name>A0A2N4U580_9BURK</name>
<dbReference type="OrthoDB" id="8856511at2"/>
<keyword evidence="2" id="KW-1185">Reference proteome</keyword>
<evidence type="ECO:0000313" key="2">
    <source>
        <dbReference type="Proteomes" id="UP000234190"/>
    </source>
</evidence>
<sequence length="91" mass="9378">MDESTSLDRTVSSGKSLIKSIKEADAQRDDFPGEHLIVFGTGLLLLWAAARSRSTLGRILAGAAGSAVIGRAASGTGGIARVARILNGGRR</sequence>
<dbReference type="AlphaFoldDB" id="A0A2N4U580"/>
<proteinExistence type="predicted"/>
<dbReference type="EMBL" id="PDNW01000006">
    <property type="protein sequence ID" value="PLC50159.1"/>
    <property type="molecule type" value="Genomic_DNA"/>
</dbReference>
<accession>A0A2N4U580</accession>
<reference evidence="1 2" key="1">
    <citation type="submission" date="2017-10" db="EMBL/GenBank/DDBJ databases">
        <title>Two draft genome sequences of Pusillimonas sp. strains isolated from a nitrate- and radionuclide-contaminated groundwater in Russia.</title>
        <authorList>
            <person name="Grouzdev D.S."/>
            <person name="Tourova T.P."/>
            <person name="Goeva M.A."/>
            <person name="Babich T.L."/>
            <person name="Sokolova D.S."/>
            <person name="Abdullin R."/>
            <person name="Poltaraus A.B."/>
            <person name="Toshchakov S.V."/>
            <person name="Nazina T.N."/>
        </authorList>
    </citation>
    <scope>NUCLEOTIDE SEQUENCE [LARGE SCALE GENOMIC DNA]</scope>
    <source>
        <strain evidence="1 2">JR1/69-3-13</strain>
    </source>
</reference>
<evidence type="ECO:0000313" key="1">
    <source>
        <dbReference type="EMBL" id="PLC50159.1"/>
    </source>
</evidence>